<evidence type="ECO:0000256" key="2">
    <source>
        <dbReference type="SAM" id="Phobius"/>
    </source>
</evidence>
<dbReference type="KEGG" id="msar:MSAR_20030"/>
<organism evidence="3 4">
    <name type="scientific">Mycolicibacterium sarraceniae</name>
    <dbReference type="NCBI Taxonomy" id="1534348"/>
    <lineage>
        <taxon>Bacteria</taxon>
        <taxon>Bacillati</taxon>
        <taxon>Actinomycetota</taxon>
        <taxon>Actinomycetes</taxon>
        <taxon>Mycobacteriales</taxon>
        <taxon>Mycobacteriaceae</taxon>
        <taxon>Mycolicibacterium</taxon>
    </lineage>
</organism>
<evidence type="ECO:0000313" key="4">
    <source>
        <dbReference type="Proteomes" id="UP000466445"/>
    </source>
</evidence>
<gene>
    <name evidence="3" type="ORF">MSAR_20030</name>
</gene>
<dbReference type="EMBL" id="AP022595">
    <property type="protein sequence ID" value="BBY58867.1"/>
    <property type="molecule type" value="Genomic_DNA"/>
</dbReference>
<evidence type="ECO:0000256" key="1">
    <source>
        <dbReference type="SAM" id="MobiDB-lite"/>
    </source>
</evidence>
<feature type="transmembrane region" description="Helical" evidence="2">
    <location>
        <begin position="28"/>
        <end position="49"/>
    </location>
</feature>
<evidence type="ECO:0000313" key="3">
    <source>
        <dbReference type="EMBL" id="BBY58867.1"/>
    </source>
</evidence>
<accession>A0A7I7SPE5</accession>
<dbReference type="Proteomes" id="UP000466445">
    <property type="component" value="Chromosome"/>
</dbReference>
<feature type="region of interest" description="Disordered" evidence="1">
    <location>
        <begin position="1"/>
        <end position="23"/>
    </location>
</feature>
<feature type="compositionally biased region" description="Pro residues" evidence="1">
    <location>
        <begin position="7"/>
        <end position="23"/>
    </location>
</feature>
<keyword evidence="2" id="KW-0472">Membrane</keyword>
<proteinExistence type="predicted"/>
<protein>
    <submittedName>
        <fullName evidence="3">Uncharacterized protein</fullName>
    </submittedName>
</protein>
<reference evidence="3 4" key="1">
    <citation type="journal article" date="2019" name="Emerg. Microbes Infect.">
        <title>Comprehensive subspecies identification of 175 nontuberculous mycobacteria species based on 7547 genomic profiles.</title>
        <authorList>
            <person name="Matsumoto Y."/>
            <person name="Kinjo T."/>
            <person name="Motooka D."/>
            <person name="Nabeya D."/>
            <person name="Jung N."/>
            <person name="Uechi K."/>
            <person name="Horii T."/>
            <person name="Iida T."/>
            <person name="Fujita J."/>
            <person name="Nakamura S."/>
        </authorList>
    </citation>
    <scope>NUCLEOTIDE SEQUENCE [LARGE SCALE GENOMIC DNA]</scope>
    <source>
        <strain evidence="3 4">JCM 30395</strain>
    </source>
</reference>
<sequence length="178" mass="18782">MSQAPYGPGPAGPAPWQGPPPSGGPSRLPTIIAIVIAVIAVAVAIGAWFRPMPKPDTPAAKTYSEQEVADAKKAVCDAFDRGQQTLSVTGSKVSTNPTDSFAIALNSRITINSVIAYWRATLERQPATASDLTNNIKSLIDLYQDILFTVLADGIKTDLDGLYASVDDLVPKVTQACK</sequence>
<keyword evidence="2" id="KW-0812">Transmembrane</keyword>
<keyword evidence="2" id="KW-1133">Transmembrane helix</keyword>
<dbReference type="AlphaFoldDB" id="A0A7I7SPE5"/>
<keyword evidence="4" id="KW-1185">Reference proteome</keyword>
<name>A0A7I7SPE5_9MYCO</name>